<reference evidence="2 3" key="1">
    <citation type="submission" date="2018-10" db="EMBL/GenBank/DDBJ databases">
        <title>Draft genome sequence for the type isolate of Erwinia psidii, agent causal of bacterial blight in guava (Psidium guajava) and wilt and die-back of Eucalyptus spp.</title>
        <authorList>
            <person name="Hermenegildo P.S."/>
            <person name="Santos S.A."/>
            <person name="Guimaraes L.M.S."/>
            <person name="Vidigal P.M.P."/>
            <person name="Pereira I.C."/>
            <person name="Badel J.L."/>
            <person name="Alfenas-Zerbini P."/>
            <person name="Ferreira M.A.S.V."/>
            <person name="Alfenas A.C."/>
        </authorList>
    </citation>
    <scope>NUCLEOTIDE SEQUENCE [LARGE SCALE GENOMIC DNA]</scope>
    <source>
        <strain evidence="2 3">IBSBF 435</strain>
    </source>
</reference>
<dbReference type="EMBL" id="RHHM01000005">
    <property type="protein sequence ID" value="RQM38703.1"/>
    <property type="molecule type" value="Genomic_DNA"/>
</dbReference>
<evidence type="ECO:0000313" key="2">
    <source>
        <dbReference type="EMBL" id="RQM38703.1"/>
    </source>
</evidence>
<keyword evidence="1" id="KW-0732">Signal</keyword>
<gene>
    <name evidence="2" type="ORF">EB241_08430</name>
</gene>
<evidence type="ECO:0008006" key="4">
    <source>
        <dbReference type="Google" id="ProtNLM"/>
    </source>
</evidence>
<dbReference type="Proteomes" id="UP000279457">
    <property type="component" value="Unassembled WGS sequence"/>
</dbReference>
<feature type="chain" id="PRO_5018097663" description="Lipoprotein" evidence="1">
    <location>
        <begin position="21"/>
        <end position="109"/>
    </location>
</feature>
<proteinExistence type="predicted"/>
<dbReference type="AlphaFoldDB" id="A0A3N6SFM5"/>
<dbReference type="PROSITE" id="PS51257">
    <property type="entry name" value="PROKAR_LIPOPROTEIN"/>
    <property type="match status" value="1"/>
</dbReference>
<evidence type="ECO:0000256" key="1">
    <source>
        <dbReference type="SAM" id="SignalP"/>
    </source>
</evidence>
<name>A0A3N6SFM5_9GAMM</name>
<dbReference type="OrthoDB" id="7206526at2"/>
<protein>
    <recommendedName>
        <fullName evidence="4">Lipoprotein</fullName>
    </recommendedName>
</protein>
<sequence>MIKLLSAIAVVLMLSGCALKQYPASPPVSAVEATQLDCAGVEKAIASQQQVQARIDRTGEFDGLTVLGFVGDFGIGNGVAKSQAQKHADQRMSQLKQLEHTRCQTAQHG</sequence>
<comment type="caution">
    <text evidence="2">The sequence shown here is derived from an EMBL/GenBank/DDBJ whole genome shotgun (WGS) entry which is preliminary data.</text>
</comment>
<keyword evidence="3" id="KW-1185">Reference proteome</keyword>
<evidence type="ECO:0000313" key="3">
    <source>
        <dbReference type="Proteomes" id="UP000279457"/>
    </source>
</evidence>
<feature type="signal peptide" evidence="1">
    <location>
        <begin position="1"/>
        <end position="20"/>
    </location>
</feature>
<accession>A0A3N6SFM5</accession>
<organism evidence="2 3">
    <name type="scientific">Erwinia psidii</name>
    <dbReference type="NCBI Taxonomy" id="69224"/>
    <lineage>
        <taxon>Bacteria</taxon>
        <taxon>Pseudomonadati</taxon>
        <taxon>Pseudomonadota</taxon>
        <taxon>Gammaproteobacteria</taxon>
        <taxon>Enterobacterales</taxon>
        <taxon>Erwiniaceae</taxon>
        <taxon>Erwinia</taxon>
    </lineage>
</organism>